<dbReference type="Gene3D" id="2.60.120.1440">
    <property type="match status" value="1"/>
</dbReference>
<evidence type="ECO:0000313" key="5">
    <source>
        <dbReference type="Proteomes" id="UP000192678"/>
    </source>
</evidence>
<keyword evidence="1" id="KW-0472">Membrane</keyword>
<name>A0A1W2A7T4_9SPHI</name>
<dbReference type="InterPro" id="IPR006860">
    <property type="entry name" value="FecR"/>
</dbReference>
<dbReference type="EMBL" id="FWYB01000001">
    <property type="protein sequence ID" value="SMC56481.1"/>
    <property type="molecule type" value="Genomic_DNA"/>
</dbReference>
<evidence type="ECO:0000256" key="1">
    <source>
        <dbReference type="SAM" id="Phobius"/>
    </source>
</evidence>
<gene>
    <name evidence="4" type="ORF">SAMN04488101_101280</name>
</gene>
<keyword evidence="1" id="KW-1133">Transmembrane helix</keyword>
<dbReference type="Pfam" id="PF16344">
    <property type="entry name" value="FecR_C"/>
    <property type="match status" value="1"/>
</dbReference>
<dbReference type="PANTHER" id="PTHR30273">
    <property type="entry name" value="PERIPLASMIC SIGNAL SENSOR AND SIGMA FACTOR ACTIVATOR FECR-RELATED"/>
    <property type="match status" value="1"/>
</dbReference>
<evidence type="ECO:0000259" key="3">
    <source>
        <dbReference type="Pfam" id="PF16344"/>
    </source>
</evidence>
<dbReference type="InterPro" id="IPR012373">
    <property type="entry name" value="Ferrdict_sens_TM"/>
</dbReference>
<accession>A0A1W2A7T4</accession>
<keyword evidence="1" id="KW-0812">Transmembrane</keyword>
<dbReference type="Proteomes" id="UP000192678">
    <property type="component" value="Unassembled WGS sequence"/>
</dbReference>
<protein>
    <submittedName>
        <fullName evidence="4">FecR family protein</fullName>
    </submittedName>
</protein>
<dbReference type="Pfam" id="PF04773">
    <property type="entry name" value="FecR"/>
    <property type="match status" value="1"/>
</dbReference>
<proteinExistence type="predicted"/>
<feature type="domain" description="Protein FecR C-terminal" evidence="3">
    <location>
        <begin position="313"/>
        <end position="382"/>
    </location>
</feature>
<feature type="transmembrane region" description="Helical" evidence="1">
    <location>
        <begin position="83"/>
        <end position="105"/>
    </location>
</feature>
<dbReference type="PANTHER" id="PTHR30273:SF2">
    <property type="entry name" value="PROTEIN FECR"/>
    <property type="match status" value="1"/>
</dbReference>
<evidence type="ECO:0000259" key="2">
    <source>
        <dbReference type="Pfam" id="PF04773"/>
    </source>
</evidence>
<reference evidence="4 5" key="1">
    <citation type="submission" date="2017-04" db="EMBL/GenBank/DDBJ databases">
        <authorList>
            <person name="Afonso C.L."/>
            <person name="Miller P.J."/>
            <person name="Scott M.A."/>
            <person name="Spackman E."/>
            <person name="Goraichik I."/>
            <person name="Dimitrov K.M."/>
            <person name="Suarez D.L."/>
            <person name="Swayne D.E."/>
        </authorList>
    </citation>
    <scope>NUCLEOTIDE SEQUENCE [LARGE SCALE GENOMIC DNA]</scope>
    <source>
        <strain evidence="4 5">DSM 19625</strain>
    </source>
</reference>
<evidence type="ECO:0000313" key="4">
    <source>
        <dbReference type="EMBL" id="SMC56481.1"/>
    </source>
</evidence>
<dbReference type="OrthoDB" id="1099963at2"/>
<dbReference type="Gene3D" id="3.55.50.30">
    <property type="match status" value="1"/>
</dbReference>
<dbReference type="RefSeq" id="WP_084286869.1">
    <property type="nucleotide sequence ID" value="NZ_FWYB01000001.1"/>
</dbReference>
<sequence>MDENRLRYLYQRFNERTASDTEVEEFYLALLEPEAERLIKSIINKEWDNSSVVYETEVAQYKAEEIYQHIISKTPLATKTKQLWPRIAAAAAIILAIGVGVFFYMNQSVKETVQSAAYVNDIDPGKQGATLTLANGKKIKLADAANGEIAQEAGITVTKTADGQLVYAIKETNNDLNKINTLSTAKGETYKLRLPDGSLVWLNAASSLTYSANLKERGKRRVRLDGEAYFEIARDNAHPFVVESKGQQVEVLGTHFNVNAYKDEVIARTTLLEGSVNINGKILKPNQQAELSAIGIKIRDVDAQDAIAWKEGYFTYNGETLSEIMKQVARWYDVEVIFEDAGLKEKTFLGSIGRFEQISKVLNMLSRTEVASFTIEGKTIKIKKKNK</sequence>
<organism evidence="4 5">
    <name type="scientific">Pedobacter nyackensis</name>
    <dbReference type="NCBI Taxonomy" id="475255"/>
    <lineage>
        <taxon>Bacteria</taxon>
        <taxon>Pseudomonadati</taxon>
        <taxon>Bacteroidota</taxon>
        <taxon>Sphingobacteriia</taxon>
        <taxon>Sphingobacteriales</taxon>
        <taxon>Sphingobacteriaceae</taxon>
        <taxon>Pedobacter</taxon>
    </lineage>
</organism>
<dbReference type="STRING" id="475255.SAMN04488101_101280"/>
<feature type="domain" description="FecR protein" evidence="2">
    <location>
        <begin position="181"/>
        <end position="277"/>
    </location>
</feature>
<dbReference type="InterPro" id="IPR032508">
    <property type="entry name" value="FecR_C"/>
</dbReference>
<dbReference type="GO" id="GO:0016989">
    <property type="term" value="F:sigma factor antagonist activity"/>
    <property type="evidence" value="ECO:0007669"/>
    <property type="project" value="TreeGrafter"/>
</dbReference>
<keyword evidence="5" id="KW-1185">Reference proteome</keyword>
<dbReference type="AlphaFoldDB" id="A0A1W2A7T4"/>